<dbReference type="PIRSF" id="PIRSF009449">
    <property type="entry name" value="DNA_primase_large_subunit"/>
    <property type="match status" value="1"/>
</dbReference>
<feature type="binding site" evidence="10">
    <location>
        <position position="356"/>
    </location>
    <ligand>
        <name>[4Fe-4S] cluster</name>
        <dbReference type="ChEBI" id="CHEBI:49883"/>
    </ligand>
</feature>
<evidence type="ECO:0000256" key="3">
    <source>
        <dbReference type="ARBA" id="ARBA00022485"/>
    </source>
</evidence>
<protein>
    <submittedName>
        <fullName evidence="13">DNA primase large subunit</fullName>
    </submittedName>
</protein>
<evidence type="ECO:0000256" key="4">
    <source>
        <dbReference type="ARBA" id="ARBA00022515"/>
    </source>
</evidence>
<comment type="similarity">
    <text evidence="2">Belongs to the eukaryotic-type primase large subunit family.</text>
</comment>
<dbReference type="GO" id="GO:0006269">
    <property type="term" value="P:DNA replication, synthesis of primer"/>
    <property type="evidence" value="ECO:0007669"/>
    <property type="project" value="UniProtKB-KW"/>
</dbReference>
<dbReference type="GO" id="GO:0006270">
    <property type="term" value="P:DNA replication initiation"/>
    <property type="evidence" value="ECO:0007669"/>
    <property type="project" value="TreeGrafter"/>
</dbReference>
<dbReference type="Proteomes" id="UP000192257">
    <property type="component" value="Unassembled WGS sequence"/>
</dbReference>
<feature type="region of interest" description="Disordered" evidence="11">
    <location>
        <begin position="102"/>
        <end position="136"/>
    </location>
</feature>
<evidence type="ECO:0000256" key="1">
    <source>
        <dbReference type="ARBA" id="ARBA00001966"/>
    </source>
</evidence>
<keyword evidence="8 10" id="KW-0411">Iron-sulfur</keyword>
<keyword evidence="5" id="KW-0235">DNA replication</keyword>
<keyword evidence="3 10" id="KW-0004">4Fe-4S</keyword>
<accession>A0A1X0P8Q6</accession>
<feature type="binding site" evidence="10">
    <location>
        <position position="514"/>
    </location>
    <ligand>
        <name>[4Fe-4S] cluster</name>
        <dbReference type="ChEBI" id="CHEBI:49883"/>
    </ligand>
</feature>
<dbReference type="GO" id="GO:0046872">
    <property type="term" value="F:metal ion binding"/>
    <property type="evidence" value="ECO:0007669"/>
    <property type="project" value="UniProtKB-KW"/>
</dbReference>
<evidence type="ECO:0000313" key="14">
    <source>
        <dbReference type="Proteomes" id="UP000192257"/>
    </source>
</evidence>
<comment type="caution">
    <text evidence="13">The sequence shown here is derived from an EMBL/GenBank/DDBJ whole genome shotgun (WGS) entry which is preliminary data.</text>
</comment>
<feature type="domain" description="DNA primase large subunit C-terminal" evidence="12">
    <location>
        <begin position="348"/>
        <end position="538"/>
    </location>
</feature>
<dbReference type="Pfam" id="PF04104">
    <property type="entry name" value="DNA_primase_lrg"/>
    <property type="match status" value="1"/>
</dbReference>
<dbReference type="GO" id="GO:0003677">
    <property type="term" value="F:DNA binding"/>
    <property type="evidence" value="ECO:0007669"/>
    <property type="project" value="UniProtKB-KW"/>
</dbReference>
<dbReference type="GeneID" id="39980640"/>
<keyword evidence="4" id="KW-0639">Primosome</keyword>
<keyword evidence="7 10" id="KW-0408">Iron</keyword>
<keyword evidence="6 10" id="KW-0479">Metal-binding</keyword>
<evidence type="ECO:0000259" key="12">
    <source>
        <dbReference type="Pfam" id="PF04104"/>
    </source>
</evidence>
<dbReference type="AlphaFoldDB" id="A0A1X0P8Q6"/>
<dbReference type="EMBL" id="NBCO01000001">
    <property type="protein sequence ID" value="ORC93302.1"/>
    <property type="molecule type" value="Genomic_DNA"/>
</dbReference>
<feature type="region of interest" description="Disordered" evidence="11">
    <location>
        <begin position="546"/>
        <end position="572"/>
    </location>
</feature>
<dbReference type="GO" id="GO:0051539">
    <property type="term" value="F:4 iron, 4 sulfur cluster binding"/>
    <property type="evidence" value="ECO:0007669"/>
    <property type="project" value="UniProtKB-KW"/>
</dbReference>
<keyword evidence="14" id="KW-1185">Reference proteome</keyword>
<dbReference type="OrthoDB" id="421393at2759"/>
<dbReference type="InterPro" id="IPR007238">
    <property type="entry name" value="DNA_primase_lsu_euk/arc"/>
</dbReference>
<proteinExistence type="inferred from homology"/>
<feature type="binding site" evidence="10">
    <location>
        <position position="444"/>
    </location>
    <ligand>
        <name>[4Fe-4S] cluster</name>
        <dbReference type="ChEBI" id="CHEBI:49883"/>
    </ligand>
</feature>
<evidence type="ECO:0000256" key="5">
    <source>
        <dbReference type="ARBA" id="ARBA00022705"/>
    </source>
</evidence>
<dbReference type="GO" id="GO:0005658">
    <property type="term" value="C:alpha DNA polymerase:primase complex"/>
    <property type="evidence" value="ECO:0007669"/>
    <property type="project" value="TreeGrafter"/>
</dbReference>
<dbReference type="CDD" id="cd07322">
    <property type="entry name" value="PriL_PriS_Eukaryotic"/>
    <property type="match status" value="1"/>
</dbReference>
<dbReference type="PANTHER" id="PTHR10537:SF3">
    <property type="entry name" value="DNA PRIMASE LARGE SUBUNIT"/>
    <property type="match status" value="1"/>
</dbReference>
<name>A0A1X0P8Q6_9TRYP</name>
<dbReference type="STRING" id="67003.A0A1X0P8Q6"/>
<dbReference type="RefSeq" id="XP_028887368.1">
    <property type="nucleotide sequence ID" value="XM_029020860.1"/>
</dbReference>
<keyword evidence="9" id="KW-0238">DNA-binding</keyword>
<evidence type="ECO:0000256" key="8">
    <source>
        <dbReference type="ARBA" id="ARBA00023014"/>
    </source>
</evidence>
<dbReference type="InterPro" id="IPR058560">
    <property type="entry name" value="DNA_primase_C"/>
</dbReference>
<evidence type="ECO:0000256" key="6">
    <source>
        <dbReference type="ARBA" id="ARBA00022723"/>
    </source>
</evidence>
<feature type="binding site" evidence="10">
    <location>
        <position position="462"/>
    </location>
    <ligand>
        <name>[4Fe-4S] cluster</name>
        <dbReference type="ChEBI" id="CHEBI:49883"/>
    </ligand>
</feature>
<comment type="cofactor">
    <cofactor evidence="1">
        <name>[4Fe-4S] cluster</name>
        <dbReference type="ChEBI" id="CHEBI:49883"/>
    </cofactor>
</comment>
<evidence type="ECO:0000256" key="10">
    <source>
        <dbReference type="PIRSR" id="PIRSR009449-1"/>
    </source>
</evidence>
<evidence type="ECO:0000256" key="11">
    <source>
        <dbReference type="SAM" id="MobiDB-lite"/>
    </source>
</evidence>
<dbReference type="VEuPathDB" id="TriTrypDB:TM35_000011790"/>
<organism evidence="13 14">
    <name type="scientific">Trypanosoma theileri</name>
    <dbReference type="NCBI Taxonomy" id="67003"/>
    <lineage>
        <taxon>Eukaryota</taxon>
        <taxon>Discoba</taxon>
        <taxon>Euglenozoa</taxon>
        <taxon>Kinetoplastea</taxon>
        <taxon>Metakinetoplastina</taxon>
        <taxon>Trypanosomatida</taxon>
        <taxon>Trypanosomatidae</taxon>
        <taxon>Trypanosoma</taxon>
    </lineage>
</organism>
<dbReference type="Pfam" id="PF26466">
    <property type="entry name" value="DNA_primase_lrg_N"/>
    <property type="match status" value="1"/>
</dbReference>
<dbReference type="InterPro" id="IPR016558">
    <property type="entry name" value="DNA_primase_lsu_euk"/>
</dbReference>
<gene>
    <name evidence="13" type="ORF">TM35_000011790</name>
</gene>
<reference evidence="13 14" key="1">
    <citation type="submission" date="2017-03" db="EMBL/GenBank/DDBJ databases">
        <title>An alternative strategy for trypanosome survival in the mammalian bloodstream revealed through genome and transcriptome analysis of the ubiquitous bovine parasite Trypanosoma (Megatrypanum) theileri.</title>
        <authorList>
            <person name="Kelly S."/>
            <person name="Ivens A."/>
            <person name="Mott A."/>
            <person name="O'Neill E."/>
            <person name="Emms D."/>
            <person name="Macleod O."/>
            <person name="Voorheis P."/>
            <person name="Matthews J."/>
            <person name="Matthews K."/>
            <person name="Carrington M."/>
        </authorList>
    </citation>
    <scope>NUCLEOTIDE SEQUENCE [LARGE SCALE GENOMIC DNA]</scope>
    <source>
        <strain evidence="13">Edinburgh</strain>
    </source>
</reference>
<dbReference type="Gene3D" id="1.20.930.80">
    <property type="match status" value="1"/>
</dbReference>
<dbReference type="PANTHER" id="PTHR10537">
    <property type="entry name" value="DNA PRIMASE LARGE SUBUNIT"/>
    <property type="match status" value="1"/>
</dbReference>
<evidence type="ECO:0000256" key="7">
    <source>
        <dbReference type="ARBA" id="ARBA00023004"/>
    </source>
</evidence>
<evidence type="ECO:0000256" key="9">
    <source>
        <dbReference type="ARBA" id="ARBA00023125"/>
    </source>
</evidence>
<evidence type="ECO:0000313" key="13">
    <source>
        <dbReference type="EMBL" id="ORC93302.1"/>
    </source>
</evidence>
<evidence type="ECO:0000256" key="2">
    <source>
        <dbReference type="ARBA" id="ARBA00010564"/>
    </source>
</evidence>
<sequence length="589" mass="66400">MQAIITSAGFSVNNEKEPQGLKSAAAAAAAPVLDWSTMYTRKPAGNRTLFELEAMMAKRMELLAWIDQLQNSPNGKGFNSILDEIGARLPQERRKFTTHHAAGHVLLGSDDPPTAAADDAMRARTPRRSSSRTGSSSGNAFIFEVDEDLLSHLLARYACCMSEKWRKWFVRTEETLLRARLKLQLAKCESEFLPTLMKENGLPCDPLSEEQRQDVRLQEYVQYDSALQGKNQMRTIDEYLSVPLTLATRLIKTRSVLCLKGEVILHRDQAQEVFLTVFRSKLNKGLHEAYLARMKSTSREDENENEEEERETVMRMVDAFLDLFVLSPEDAMQEATSGAIGVGDVRRLAQTHFPLCMRQIDEHLRREGHLKHHGRFTYGLFLKAIGLSLEDSMTLFSSLMTQKGGAGAGAGGNTEAFAKTAYGYNIRHNYGMEGKKANYSSASCATLMALPPVVDRFDCHGCPFRFKDEVAFRSMLQKEQYNPLGKDYPAVRPTTSDIEDIIQDCKGQHYTRACYKYFMSTHPGAKRDTLFRSPYEYYTVSREVSEKGEEAAGGQMTTPMRQTAGGDNFKRSMFTPNLREDVIRQRTSP</sequence>